<dbReference type="EMBL" id="BAAAOG010000009">
    <property type="protein sequence ID" value="GAA1967740.1"/>
    <property type="molecule type" value="Genomic_DNA"/>
</dbReference>
<organism evidence="2 3">
    <name type="scientific">Microbacterium deminutum</name>
    <dbReference type="NCBI Taxonomy" id="344164"/>
    <lineage>
        <taxon>Bacteria</taxon>
        <taxon>Bacillati</taxon>
        <taxon>Actinomycetota</taxon>
        <taxon>Actinomycetes</taxon>
        <taxon>Micrococcales</taxon>
        <taxon>Microbacteriaceae</taxon>
        <taxon>Microbacterium</taxon>
    </lineage>
</organism>
<evidence type="ECO:0000313" key="3">
    <source>
        <dbReference type="Proteomes" id="UP001499933"/>
    </source>
</evidence>
<keyword evidence="3" id="KW-1185">Reference proteome</keyword>
<name>A0ABN2RED3_9MICO</name>
<feature type="domain" description="Alpha/beta hydrolase fold-3" evidence="1">
    <location>
        <begin position="2"/>
        <end position="80"/>
    </location>
</feature>
<comment type="caution">
    <text evidence="2">The sequence shown here is derived from an EMBL/GenBank/DDBJ whole genome shotgun (WGS) entry which is preliminary data.</text>
</comment>
<dbReference type="Gene3D" id="3.40.50.1820">
    <property type="entry name" value="alpha/beta hydrolase"/>
    <property type="match status" value="1"/>
</dbReference>
<accession>A0ABN2RED3</accession>
<gene>
    <name evidence="2" type="ORF">GCM10009776_33480</name>
</gene>
<protein>
    <recommendedName>
        <fullName evidence="1">Alpha/beta hydrolase fold-3 domain-containing protein</fullName>
    </recommendedName>
</protein>
<evidence type="ECO:0000259" key="1">
    <source>
        <dbReference type="Pfam" id="PF07859"/>
    </source>
</evidence>
<dbReference type="InterPro" id="IPR013094">
    <property type="entry name" value="AB_hydrolase_3"/>
</dbReference>
<sequence length="86" mass="9025">MARDNAGQLIRHKALLYPATGAGDTESRRANADAYILTAGDMAKFGELYGGDVDDWRVWPLKAESLAGLPATTVVVGGTTPSTMTA</sequence>
<dbReference type="Proteomes" id="UP001499933">
    <property type="component" value="Unassembled WGS sequence"/>
</dbReference>
<evidence type="ECO:0000313" key="2">
    <source>
        <dbReference type="EMBL" id="GAA1967740.1"/>
    </source>
</evidence>
<dbReference type="InterPro" id="IPR029058">
    <property type="entry name" value="AB_hydrolase_fold"/>
</dbReference>
<proteinExistence type="predicted"/>
<dbReference type="SUPFAM" id="SSF53474">
    <property type="entry name" value="alpha/beta-Hydrolases"/>
    <property type="match status" value="1"/>
</dbReference>
<reference evidence="2 3" key="1">
    <citation type="journal article" date="2019" name="Int. J. Syst. Evol. Microbiol.">
        <title>The Global Catalogue of Microorganisms (GCM) 10K type strain sequencing project: providing services to taxonomists for standard genome sequencing and annotation.</title>
        <authorList>
            <consortium name="The Broad Institute Genomics Platform"/>
            <consortium name="The Broad Institute Genome Sequencing Center for Infectious Disease"/>
            <person name="Wu L."/>
            <person name="Ma J."/>
        </authorList>
    </citation>
    <scope>NUCLEOTIDE SEQUENCE [LARGE SCALE GENOMIC DNA]</scope>
    <source>
        <strain evidence="2 3">JCM 14901</strain>
    </source>
</reference>
<dbReference type="Pfam" id="PF07859">
    <property type="entry name" value="Abhydrolase_3"/>
    <property type="match status" value="1"/>
</dbReference>